<dbReference type="OrthoDB" id="1624259at2"/>
<keyword evidence="3" id="KW-1185">Reference proteome</keyword>
<dbReference type="InterPro" id="IPR010982">
    <property type="entry name" value="Lambda_DNA-bd_dom_sf"/>
</dbReference>
<evidence type="ECO:0000313" key="2">
    <source>
        <dbReference type="EMBL" id="RVU54865.1"/>
    </source>
</evidence>
<name>A0A437S750_9FIRM</name>
<dbReference type="AlphaFoldDB" id="A0A437S750"/>
<dbReference type="InterPro" id="IPR001387">
    <property type="entry name" value="Cro/C1-type_HTH"/>
</dbReference>
<dbReference type="Gene3D" id="1.10.260.40">
    <property type="entry name" value="lambda repressor-like DNA-binding domains"/>
    <property type="match status" value="1"/>
</dbReference>
<dbReference type="SMART" id="SM00530">
    <property type="entry name" value="HTH_XRE"/>
    <property type="match status" value="1"/>
</dbReference>
<dbReference type="PROSITE" id="PS50943">
    <property type="entry name" value="HTH_CROC1"/>
    <property type="match status" value="1"/>
</dbReference>
<reference evidence="2 3" key="1">
    <citation type="submission" date="2018-11" db="EMBL/GenBank/DDBJ databases">
        <title>Genome sequencing and assembly of Anaerosphaera sp. nov., GS7-6-2.</title>
        <authorList>
            <person name="Rettenmaier R."/>
            <person name="Liebl W."/>
            <person name="Zverlov V."/>
        </authorList>
    </citation>
    <scope>NUCLEOTIDE SEQUENCE [LARGE SCALE GENOMIC DNA]</scope>
    <source>
        <strain evidence="2 3">GS7-6-2</strain>
    </source>
</reference>
<proteinExistence type="predicted"/>
<accession>A0A437S750</accession>
<feature type="domain" description="HTH cro/C1-type" evidence="1">
    <location>
        <begin position="5"/>
        <end position="50"/>
    </location>
</feature>
<gene>
    <name evidence="2" type="ORF">EF514_04570</name>
</gene>
<evidence type="ECO:0000313" key="3">
    <source>
        <dbReference type="Proteomes" id="UP000288812"/>
    </source>
</evidence>
<sequence length="136" mass="15426">MYQLAREKRGITQEKAAELLNITSKTLRAYELDITVPNENMVKEMAKIYNDTSLGYKHLAHIDRIGTLPKIKIRSLEGAFLSVCKEKKDFALIVDEALDIVSDGVIEEHELPTWEKCKKEGKELVGAILSLFCCEK</sequence>
<dbReference type="EMBL" id="RLIH01000005">
    <property type="protein sequence ID" value="RVU54865.1"/>
    <property type="molecule type" value="Genomic_DNA"/>
</dbReference>
<dbReference type="CDD" id="cd00093">
    <property type="entry name" value="HTH_XRE"/>
    <property type="match status" value="1"/>
</dbReference>
<dbReference type="SUPFAM" id="SSF47413">
    <property type="entry name" value="lambda repressor-like DNA-binding domains"/>
    <property type="match status" value="1"/>
</dbReference>
<protein>
    <submittedName>
        <fullName evidence="2">XRE family transcriptional regulator</fullName>
    </submittedName>
</protein>
<comment type="caution">
    <text evidence="2">The sequence shown here is derived from an EMBL/GenBank/DDBJ whole genome shotgun (WGS) entry which is preliminary data.</text>
</comment>
<dbReference type="GO" id="GO:0003677">
    <property type="term" value="F:DNA binding"/>
    <property type="evidence" value="ECO:0007669"/>
    <property type="project" value="InterPro"/>
</dbReference>
<dbReference type="Proteomes" id="UP000288812">
    <property type="component" value="Unassembled WGS sequence"/>
</dbReference>
<dbReference type="RefSeq" id="WP_127724248.1">
    <property type="nucleotide sequence ID" value="NZ_RLIH01000005.1"/>
</dbReference>
<dbReference type="Pfam" id="PF01381">
    <property type="entry name" value="HTH_3"/>
    <property type="match status" value="1"/>
</dbReference>
<organism evidence="2 3">
    <name type="scientific">Anaerosphaera multitolerans</name>
    <dbReference type="NCBI Taxonomy" id="2487351"/>
    <lineage>
        <taxon>Bacteria</taxon>
        <taxon>Bacillati</taxon>
        <taxon>Bacillota</taxon>
        <taxon>Tissierellia</taxon>
        <taxon>Tissierellales</taxon>
        <taxon>Peptoniphilaceae</taxon>
        <taxon>Anaerosphaera</taxon>
    </lineage>
</organism>
<evidence type="ECO:0000259" key="1">
    <source>
        <dbReference type="PROSITE" id="PS50943"/>
    </source>
</evidence>